<dbReference type="Proteomes" id="UP000181728">
    <property type="component" value="Unassembled WGS sequence"/>
</dbReference>
<evidence type="ECO:0000256" key="5">
    <source>
        <dbReference type="ARBA" id="ARBA00023049"/>
    </source>
</evidence>
<dbReference type="NCBIfam" id="TIGR00181">
    <property type="entry name" value="pepF"/>
    <property type="match status" value="1"/>
</dbReference>
<dbReference type="InterPro" id="IPR045090">
    <property type="entry name" value="Pept_M3A_M3B"/>
</dbReference>
<dbReference type="Proteomes" id="UP000294726">
    <property type="component" value="Chromosome"/>
</dbReference>
<evidence type="ECO:0000256" key="3">
    <source>
        <dbReference type="ARBA" id="ARBA00022801"/>
    </source>
</evidence>
<keyword evidence="5 6" id="KW-0482">Metalloprotease</keyword>
<keyword evidence="3 6" id="KW-0378">Hydrolase</keyword>
<dbReference type="Proteomes" id="UP001281024">
    <property type="component" value="Unassembled WGS sequence"/>
</dbReference>
<evidence type="ECO:0000313" key="12">
    <source>
        <dbReference type="Proteomes" id="UP000181728"/>
    </source>
</evidence>
<dbReference type="InterPro" id="IPR013647">
    <property type="entry name" value="OligopepF_N_dom"/>
</dbReference>
<sequence length="603" mass="68772">MTESKKQITRAEVEKNPAQTWDLSKIFKTDDDWEKAFQSSETKIKGVSQLAATVKDARSLLHAIKSILDMYRLVETVYVYASRKSDQDTSNNKYAAFNARVGSLAAQAESASSFLTPAIIAFTPDELASFYQDEPELEDYRHMIDSYARNRDHTLTPAEEKLLAAAGDVLSNSSQIFSVLNDSDLKYDDVVDETGEKVELTQGLYSRMLESDNRQIRKTAFTTLYKAYDKLKNTFASTLYGQMKSDNFLALAHKFKSDLEAETFSHNIPETVFNTLITTTDQHLNLLHRYVSLRKKLLGLSELHSYDLYTPITGKVDFPVDFEGAKAIVLEALKPLGDEYLNGIQREFDERWIDVPENAGKRSGAYSDGAYDTVPYILLNWQDTLDNVFTLVHESGHSQHSLLTRSNQPYQYGDYPIFLAEIASTTNEMLLTDYLLKTQSDPKIRAYVLNHYLDGFKGTVFRQTQFAEFEDWMHKEAQKGNALTAETLSKFYGDLNKKFYGDSLTFDSQIALEWARIPHFYYNYYVYQYATGESAATTLSQGIIEDPKRNVPLYLSYLSAGSSDYPLNIIKKAGVDMEKPDYLNKAFDVFEKRLNEFEELVTN</sequence>
<dbReference type="Pfam" id="PF08439">
    <property type="entry name" value="Peptidase_M3_N"/>
    <property type="match status" value="1"/>
</dbReference>
<evidence type="ECO:0000313" key="13">
    <source>
        <dbReference type="Proteomes" id="UP000294726"/>
    </source>
</evidence>
<feature type="domain" description="Oligopeptidase F N-terminal" evidence="8">
    <location>
        <begin position="119"/>
        <end position="187"/>
    </location>
</feature>
<dbReference type="InterPro" id="IPR001567">
    <property type="entry name" value="Pept_M3A_M3B_dom"/>
</dbReference>
<organism evidence="11 13">
    <name type="scientific">Oenococcus oeni</name>
    <name type="common">Leuconostoc oenos</name>
    <dbReference type="NCBI Taxonomy" id="1247"/>
    <lineage>
        <taxon>Bacteria</taxon>
        <taxon>Bacillati</taxon>
        <taxon>Bacillota</taxon>
        <taxon>Bacilli</taxon>
        <taxon>Lactobacillales</taxon>
        <taxon>Lactobacillaceae</taxon>
        <taxon>Oenococcus</taxon>
    </lineage>
</organism>
<evidence type="ECO:0000256" key="1">
    <source>
        <dbReference type="ARBA" id="ARBA00022670"/>
    </source>
</evidence>
<dbReference type="EMBL" id="WERV01000002">
    <property type="protein sequence ID" value="MDV7714601.1"/>
    <property type="molecule type" value="Genomic_DNA"/>
</dbReference>
<comment type="similarity">
    <text evidence="6">Belongs to the peptidase M3B family.</text>
</comment>
<evidence type="ECO:0000313" key="10">
    <source>
        <dbReference type="EMBL" id="OIM21111.1"/>
    </source>
</evidence>
<evidence type="ECO:0000256" key="2">
    <source>
        <dbReference type="ARBA" id="ARBA00022723"/>
    </source>
</evidence>
<dbReference type="Pfam" id="PF01432">
    <property type="entry name" value="Peptidase_M3"/>
    <property type="match status" value="1"/>
</dbReference>
<evidence type="ECO:0000256" key="4">
    <source>
        <dbReference type="ARBA" id="ARBA00022833"/>
    </source>
</evidence>
<evidence type="ECO:0000313" key="9">
    <source>
        <dbReference type="EMBL" id="MDV7714601.1"/>
    </source>
</evidence>
<dbReference type="InterPro" id="IPR004438">
    <property type="entry name" value="Peptidase_M3B"/>
</dbReference>
<dbReference type="GO" id="GO:0046872">
    <property type="term" value="F:metal ion binding"/>
    <property type="evidence" value="ECO:0007669"/>
    <property type="project" value="UniProtKB-UniRule"/>
</dbReference>
<reference evidence="11 13" key="2">
    <citation type="submission" date="2018-08" db="EMBL/GenBank/DDBJ databases">
        <authorList>
            <person name="Lorentzen P. G. S. M."/>
        </authorList>
    </citation>
    <scope>NUCLEOTIDE SEQUENCE [LARGE SCALE GENOMIC DNA]</scope>
    <source>
        <strain evidence="11 13">CRBO_1381</strain>
    </source>
</reference>
<keyword evidence="1 6" id="KW-0645">Protease</keyword>
<dbReference type="SUPFAM" id="SSF55486">
    <property type="entry name" value="Metalloproteases ('zincins'), catalytic domain"/>
    <property type="match status" value="1"/>
</dbReference>
<dbReference type="GO" id="GO:0004222">
    <property type="term" value="F:metalloendopeptidase activity"/>
    <property type="evidence" value="ECO:0007669"/>
    <property type="project" value="UniProtKB-UniRule"/>
</dbReference>
<accession>A0A483BSK7</accession>
<evidence type="ECO:0000259" key="7">
    <source>
        <dbReference type="Pfam" id="PF01432"/>
    </source>
</evidence>
<dbReference type="Gene3D" id="1.10.287.830">
    <property type="entry name" value="putative peptidase helix hairpin domain like"/>
    <property type="match status" value="1"/>
</dbReference>
<dbReference type="EMBL" id="LR031358">
    <property type="protein sequence ID" value="VDB98395.1"/>
    <property type="molecule type" value="Genomic_DNA"/>
</dbReference>
<dbReference type="RefSeq" id="WP_032818949.1">
    <property type="nucleotide sequence ID" value="NZ_LR031358.1"/>
</dbReference>
<dbReference type="InterPro" id="IPR042088">
    <property type="entry name" value="OligoPept_F_C"/>
</dbReference>
<dbReference type="EMBL" id="MLOK01000040">
    <property type="protein sequence ID" value="OIM21111.1"/>
    <property type="molecule type" value="Genomic_DNA"/>
</dbReference>
<reference evidence="9" key="3">
    <citation type="submission" date="2019-10" db="EMBL/GenBank/DDBJ databases">
        <title>Malate fermentation in French cider.</title>
        <authorList>
            <person name="Cousin F.J."/>
            <person name="Medina Fernandez S."/>
            <person name="Misery B."/>
            <person name="Laplace J.-M."/>
            <person name="Cretenet M."/>
        </authorList>
    </citation>
    <scope>NUCLEOTIDE SEQUENCE</scope>
    <source>
        <strain evidence="9">UCMA15129</strain>
    </source>
</reference>
<evidence type="ECO:0000256" key="6">
    <source>
        <dbReference type="RuleBase" id="RU368091"/>
    </source>
</evidence>
<dbReference type="EC" id="3.4.24.-" evidence="6"/>
<evidence type="ECO:0000313" key="11">
    <source>
        <dbReference type="EMBL" id="VDB98395.1"/>
    </source>
</evidence>
<name>A0A483BSK7_OENOE</name>
<comment type="cofactor">
    <cofactor evidence="6">
        <name>Zn(2+)</name>
        <dbReference type="ChEBI" id="CHEBI:29105"/>
    </cofactor>
    <text evidence="6">Binds 1 zinc ion.</text>
</comment>
<comment type="function">
    <text evidence="6">Has oligopeptidase activity and degrades a variety of small bioactive peptides.</text>
</comment>
<dbReference type="CDD" id="cd09608">
    <property type="entry name" value="M3B_PepF"/>
    <property type="match status" value="1"/>
</dbReference>
<protein>
    <recommendedName>
        <fullName evidence="6">Oligopeptidase F</fullName>
        <ecNumber evidence="6">3.4.24.-</ecNumber>
    </recommendedName>
</protein>
<keyword evidence="4 6" id="KW-0862">Zinc</keyword>
<dbReference type="GO" id="GO:0006518">
    <property type="term" value="P:peptide metabolic process"/>
    <property type="evidence" value="ECO:0007669"/>
    <property type="project" value="TreeGrafter"/>
</dbReference>
<dbReference type="PANTHER" id="PTHR11804">
    <property type="entry name" value="PROTEASE M3 THIMET OLIGOPEPTIDASE-RELATED"/>
    <property type="match status" value="1"/>
</dbReference>
<feature type="domain" description="Peptidase M3A/M3B catalytic" evidence="7">
    <location>
        <begin position="208"/>
        <end position="588"/>
    </location>
</feature>
<reference evidence="10 12" key="1">
    <citation type="journal article" date="2016" name="BMC Genomics">
        <title>Consensus pan-genome assembly of the specialised wine bacterium Oenococcus oeni.</title>
        <authorList>
            <person name="Sternes P.R."/>
            <person name="Borneman A.R."/>
        </authorList>
    </citation>
    <scope>NUCLEOTIDE SEQUENCE [LARGE SCALE GENOMIC DNA]</scope>
    <source>
        <strain evidence="10 12">AWRIB661</strain>
    </source>
</reference>
<dbReference type="Gene3D" id="1.10.1370.20">
    <property type="entry name" value="Oligoendopeptidase f, C-terminal domain"/>
    <property type="match status" value="1"/>
</dbReference>
<dbReference type="Gene3D" id="1.20.140.70">
    <property type="entry name" value="Oligopeptidase f, N-terminal domain"/>
    <property type="match status" value="1"/>
</dbReference>
<keyword evidence="2 6" id="KW-0479">Metal-binding</keyword>
<dbReference type="PANTHER" id="PTHR11804:SF84">
    <property type="entry name" value="SACCHAROLYSIN"/>
    <property type="match status" value="1"/>
</dbReference>
<dbReference type="AlphaFoldDB" id="A0A483BSK7"/>
<gene>
    <name evidence="11" type="primary">pepF</name>
    <name evidence="10" type="ORF">ATX59_05635</name>
    <name evidence="9" type="ORF">GA838_02235</name>
    <name evidence="11" type="ORF">OENI_1160</name>
</gene>
<dbReference type="GO" id="GO:0006508">
    <property type="term" value="P:proteolysis"/>
    <property type="evidence" value="ECO:0007669"/>
    <property type="project" value="UniProtKB-KW"/>
</dbReference>
<evidence type="ECO:0000259" key="8">
    <source>
        <dbReference type="Pfam" id="PF08439"/>
    </source>
</evidence>
<proteinExistence type="inferred from homology"/>